<feature type="compositionally biased region" description="Polar residues" evidence="1">
    <location>
        <begin position="173"/>
        <end position="182"/>
    </location>
</feature>
<evidence type="ECO:0000313" key="3">
    <source>
        <dbReference type="Proteomes" id="UP000054270"/>
    </source>
</evidence>
<dbReference type="AlphaFoldDB" id="A0A0D2NGM9"/>
<dbReference type="OrthoDB" id="10559694at2759"/>
<dbReference type="EMBL" id="KN817634">
    <property type="protein sequence ID" value="KJA15831.1"/>
    <property type="molecule type" value="Genomic_DNA"/>
</dbReference>
<gene>
    <name evidence="2" type="ORF">HYPSUDRAFT_58614</name>
</gene>
<protein>
    <submittedName>
        <fullName evidence="2">Uncharacterized protein</fullName>
    </submittedName>
</protein>
<evidence type="ECO:0000313" key="2">
    <source>
        <dbReference type="EMBL" id="KJA15831.1"/>
    </source>
</evidence>
<sequence length="455" mass="48751">MSGEEAAASLFGSEDSGSDLFAMLGADTTSPSLSQGNLFPNETSAHGPHTYNLLSDMQDSREYATEFPSYPPETQAHVEYDATNFVPHYSTKNNQWVEYEKDNAASAYTMIKIIARVLNAQANDPQAISVASPNSVPSAHSAESSSHLAYGGSATDGSKSAVPVSTAPPGTPLTVNKNTVSSEPPPSTAAIQRQEHPLDLDNSVSTTSRRNLKQRWNSYVEILRIIKRQSKKIAVFRCSACPTTCNALEAKTVEGLHGVFPPLVSGHVFQFHDTIILSSHPPVISQIQGPRLYRELLRWLSHGQKPQVTLQYQLNLCGRSSCVATEPPAASTDPECAPAHAVEAIVVDGTFRERGEPDDVPVFQPSAFRDGPGSRASHPGSQAVDGPAAAPRVHLGGEGRGIKAQYAFSDAPSRRVATFPLKTLTRSGRACDVATIKVVMCRVAGAHRLFAGRAL</sequence>
<feature type="compositionally biased region" description="Low complexity" evidence="1">
    <location>
        <begin position="138"/>
        <end position="147"/>
    </location>
</feature>
<evidence type="ECO:0000256" key="1">
    <source>
        <dbReference type="SAM" id="MobiDB-lite"/>
    </source>
</evidence>
<accession>A0A0D2NGM9</accession>
<keyword evidence="3" id="KW-1185">Reference proteome</keyword>
<name>A0A0D2NGM9_HYPSF</name>
<reference evidence="3" key="1">
    <citation type="submission" date="2014-04" db="EMBL/GenBank/DDBJ databases">
        <title>Evolutionary Origins and Diversification of the Mycorrhizal Mutualists.</title>
        <authorList>
            <consortium name="DOE Joint Genome Institute"/>
            <consortium name="Mycorrhizal Genomics Consortium"/>
            <person name="Kohler A."/>
            <person name="Kuo A."/>
            <person name="Nagy L.G."/>
            <person name="Floudas D."/>
            <person name="Copeland A."/>
            <person name="Barry K.W."/>
            <person name="Cichocki N."/>
            <person name="Veneault-Fourrey C."/>
            <person name="LaButti K."/>
            <person name="Lindquist E.A."/>
            <person name="Lipzen A."/>
            <person name="Lundell T."/>
            <person name="Morin E."/>
            <person name="Murat C."/>
            <person name="Riley R."/>
            <person name="Ohm R."/>
            <person name="Sun H."/>
            <person name="Tunlid A."/>
            <person name="Henrissat B."/>
            <person name="Grigoriev I.V."/>
            <person name="Hibbett D.S."/>
            <person name="Martin F."/>
        </authorList>
    </citation>
    <scope>NUCLEOTIDE SEQUENCE [LARGE SCALE GENOMIC DNA]</scope>
    <source>
        <strain evidence="3">FD-334 SS-4</strain>
    </source>
</reference>
<proteinExistence type="predicted"/>
<feature type="region of interest" description="Disordered" evidence="1">
    <location>
        <begin position="21"/>
        <end position="50"/>
    </location>
</feature>
<feature type="region of interest" description="Disordered" evidence="1">
    <location>
        <begin position="129"/>
        <end position="206"/>
    </location>
</feature>
<dbReference type="Proteomes" id="UP000054270">
    <property type="component" value="Unassembled WGS sequence"/>
</dbReference>
<feature type="region of interest" description="Disordered" evidence="1">
    <location>
        <begin position="367"/>
        <end position="388"/>
    </location>
</feature>
<feature type="compositionally biased region" description="Polar residues" evidence="1">
    <location>
        <begin position="27"/>
        <end position="44"/>
    </location>
</feature>
<organism evidence="2 3">
    <name type="scientific">Hypholoma sublateritium (strain FD-334 SS-4)</name>
    <dbReference type="NCBI Taxonomy" id="945553"/>
    <lineage>
        <taxon>Eukaryota</taxon>
        <taxon>Fungi</taxon>
        <taxon>Dikarya</taxon>
        <taxon>Basidiomycota</taxon>
        <taxon>Agaricomycotina</taxon>
        <taxon>Agaricomycetes</taxon>
        <taxon>Agaricomycetidae</taxon>
        <taxon>Agaricales</taxon>
        <taxon>Agaricineae</taxon>
        <taxon>Strophariaceae</taxon>
        <taxon>Hypholoma</taxon>
    </lineage>
</organism>